<sequence length="292" mass="30425">MRKTACALIAALGVLEAADAAQAGELVNGGKLLLTGGVSNVEGAGGGGLASWATITGYETRDGIGGNVHATKVDLPDYDFTSYGAAVGWRDRVELSYARQAFDTGATGAKLGLGAGFTFHQDVIGAKVRVLGDAVYDQDSWLPQVAVGAQFKKNDRGAVIRAIGGKDDSGVDVYVAATKVLLNQSLVLDGTVRATKANQTGLLGFGGGKKDDYSLQFEGSAGVLVTKRLLIGAEYRTKPDNLAGLKEDDWMDVFAAYAINKNLSITAAYADLGTVATFKDQRGLYVSLQAGF</sequence>
<dbReference type="RefSeq" id="WP_377353340.1">
    <property type="nucleotide sequence ID" value="NZ_JBHTLQ010000016.1"/>
</dbReference>
<reference evidence="3" key="1">
    <citation type="journal article" date="2019" name="Int. J. Syst. Evol. Microbiol.">
        <title>The Global Catalogue of Microorganisms (GCM) 10K type strain sequencing project: providing services to taxonomists for standard genome sequencing and annotation.</title>
        <authorList>
            <consortium name="The Broad Institute Genomics Platform"/>
            <consortium name="The Broad Institute Genome Sequencing Center for Infectious Disease"/>
            <person name="Wu L."/>
            <person name="Ma J."/>
        </authorList>
    </citation>
    <scope>NUCLEOTIDE SEQUENCE [LARGE SCALE GENOMIC DNA]</scope>
    <source>
        <strain evidence="3">CCUG 55074</strain>
    </source>
</reference>
<dbReference type="Proteomes" id="UP001597216">
    <property type="component" value="Unassembled WGS sequence"/>
</dbReference>
<dbReference type="EMBL" id="JBHTLQ010000016">
    <property type="protein sequence ID" value="MFD1190722.1"/>
    <property type="molecule type" value="Genomic_DNA"/>
</dbReference>
<dbReference type="Pfam" id="PF11231">
    <property type="entry name" value="DUF3034"/>
    <property type="match status" value="1"/>
</dbReference>
<gene>
    <name evidence="2" type="ORF">ACFQ27_09040</name>
</gene>
<evidence type="ECO:0000256" key="1">
    <source>
        <dbReference type="SAM" id="SignalP"/>
    </source>
</evidence>
<keyword evidence="1" id="KW-0732">Signal</keyword>
<organism evidence="2 3">
    <name type="scientific">Phenylobacterium conjunctum</name>
    <dbReference type="NCBI Taxonomy" id="1298959"/>
    <lineage>
        <taxon>Bacteria</taxon>
        <taxon>Pseudomonadati</taxon>
        <taxon>Pseudomonadota</taxon>
        <taxon>Alphaproteobacteria</taxon>
        <taxon>Caulobacterales</taxon>
        <taxon>Caulobacteraceae</taxon>
        <taxon>Phenylobacterium</taxon>
    </lineage>
</organism>
<feature type="chain" id="PRO_5046047207" evidence="1">
    <location>
        <begin position="24"/>
        <end position="292"/>
    </location>
</feature>
<protein>
    <submittedName>
        <fullName evidence="2">DUF3034 family protein</fullName>
    </submittedName>
</protein>
<feature type="signal peptide" evidence="1">
    <location>
        <begin position="1"/>
        <end position="23"/>
    </location>
</feature>
<keyword evidence="3" id="KW-1185">Reference proteome</keyword>
<accession>A0ABW3T405</accession>
<name>A0ABW3T405_9CAUL</name>
<evidence type="ECO:0000313" key="2">
    <source>
        <dbReference type="EMBL" id="MFD1190722.1"/>
    </source>
</evidence>
<comment type="caution">
    <text evidence="2">The sequence shown here is derived from an EMBL/GenBank/DDBJ whole genome shotgun (WGS) entry which is preliminary data.</text>
</comment>
<dbReference type="InterPro" id="IPR021393">
    <property type="entry name" value="DUF3034"/>
</dbReference>
<evidence type="ECO:0000313" key="3">
    <source>
        <dbReference type="Proteomes" id="UP001597216"/>
    </source>
</evidence>
<proteinExistence type="predicted"/>